<evidence type="ECO:0000256" key="7">
    <source>
        <dbReference type="SAM" id="Phobius"/>
    </source>
</evidence>
<dbReference type="EMBL" id="FNCY01000002">
    <property type="protein sequence ID" value="SDG89459.1"/>
    <property type="molecule type" value="Genomic_DNA"/>
</dbReference>
<evidence type="ECO:0000256" key="4">
    <source>
        <dbReference type="ARBA" id="ARBA00022692"/>
    </source>
</evidence>
<evidence type="ECO:0000256" key="1">
    <source>
        <dbReference type="ARBA" id="ARBA00004651"/>
    </source>
</evidence>
<feature type="transmembrane region" description="Helical" evidence="7">
    <location>
        <begin position="13"/>
        <end position="35"/>
    </location>
</feature>
<dbReference type="InterPro" id="IPR052518">
    <property type="entry name" value="CHR_Transporter"/>
</dbReference>
<keyword evidence="6 7" id="KW-0472">Membrane</keyword>
<dbReference type="Pfam" id="PF02417">
    <property type="entry name" value="Chromate_transp"/>
    <property type="match status" value="1"/>
</dbReference>
<dbReference type="GO" id="GO:0005886">
    <property type="term" value="C:plasma membrane"/>
    <property type="evidence" value="ECO:0007669"/>
    <property type="project" value="UniProtKB-SubCell"/>
</dbReference>
<feature type="transmembrane region" description="Helical" evidence="7">
    <location>
        <begin position="124"/>
        <end position="147"/>
    </location>
</feature>
<comment type="similarity">
    <text evidence="2">Belongs to the chromate ion transporter (CHR) (TC 2.A.51) family.</text>
</comment>
<dbReference type="PANTHER" id="PTHR43663:SF1">
    <property type="entry name" value="CHROMATE TRANSPORTER"/>
    <property type="match status" value="1"/>
</dbReference>
<sequence length="193" mass="21177">MTALMIDLQWHDWLSLFLHYAMLSLISIGGVITTVPEMHRYLVDQHAWLTDAQFNGSIAIAQAAPGPNMLFVGIVGWNIGLNAGGFAWAAFGLLLTLLGTLLPSSLLTYFAAQWGHRNRELRAVRAFKLGMGPIVVALLVATGWILAGAHRDAQQDWRLWLLSALTVVLVARYRVHILWLLALGGILGASGWI</sequence>
<evidence type="ECO:0000256" key="3">
    <source>
        <dbReference type="ARBA" id="ARBA00022475"/>
    </source>
</evidence>
<protein>
    <submittedName>
        <fullName evidence="8">Chromate transporter</fullName>
    </submittedName>
</protein>
<dbReference type="OrthoDB" id="556585at2"/>
<dbReference type="PANTHER" id="PTHR43663">
    <property type="entry name" value="CHROMATE TRANSPORT PROTEIN-RELATED"/>
    <property type="match status" value="1"/>
</dbReference>
<feature type="transmembrane region" description="Helical" evidence="7">
    <location>
        <begin position="56"/>
        <end position="80"/>
    </location>
</feature>
<reference evidence="8 9" key="1">
    <citation type="submission" date="2016-10" db="EMBL/GenBank/DDBJ databases">
        <authorList>
            <person name="de Groot N.N."/>
        </authorList>
    </citation>
    <scope>NUCLEOTIDE SEQUENCE [LARGE SCALE GENOMIC DNA]</scope>
    <source>
        <strain evidence="8 9">DSM 5885</strain>
    </source>
</reference>
<organism evidence="8 9">
    <name type="scientific">Propionivibrio dicarboxylicus</name>
    <dbReference type="NCBI Taxonomy" id="83767"/>
    <lineage>
        <taxon>Bacteria</taxon>
        <taxon>Pseudomonadati</taxon>
        <taxon>Pseudomonadota</taxon>
        <taxon>Betaproteobacteria</taxon>
        <taxon>Rhodocyclales</taxon>
        <taxon>Rhodocyclaceae</taxon>
        <taxon>Propionivibrio</taxon>
    </lineage>
</organism>
<dbReference type="AlphaFoldDB" id="A0A1G7XZ58"/>
<keyword evidence="4 7" id="KW-0812">Transmembrane</keyword>
<accession>A0A1G7XZ58</accession>
<evidence type="ECO:0000313" key="9">
    <source>
        <dbReference type="Proteomes" id="UP000198607"/>
    </source>
</evidence>
<gene>
    <name evidence="8" type="ORF">SAMN05660652_00844</name>
</gene>
<dbReference type="GO" id="GO:0015109">
    <property type="term" value="F:chromate transmembrane transporter activity"/>
    <property type="evidence" value="ECO:0007669"/>
    <property type="project" value="InterPro"/>
</dbReference>
<feature type="transmembrane region" description="Helical" evidence="7">
    <location>
        <begin position="159"/>
        <end position="187"/>
    </location>
</feature>
<dbReference type="InterPro" id="IPR003370">
    <property type="entry name" value="Chromate_transpt"/>
</dbReference>
<name>A0A1G7XZ58_9RHOO</name>
<comment type="subcellular location">
    <subcellularLocation>
        <location evidence="1">Cell membrane</location>
        <topology evidence="1">Multi-pass membrane protein</topology>
    </subcellularLocation>
</comment>
<dbReference type="Proteomes" id="UP000198607">
    <property type="component" value="Unassembled WGS sequence"/>
</dbReference>
<evidence type="ECO:0000256" key="2">
    <source>
        <dbReference type="ARBA" id="ARBA00005262"/>
    </source>
</evidence>
<feature type="transmembrane region" description="Helical" evidence="7">
    <location>
        <begin position="86"/>
        <end position="112"/>
    </location>
</feature>
<dbReference type="RefSeq" id="WP_091934120.1">
    <property type="nucleotide sequence ID" value="NZ_FNCY01000002.1"/>
</dbReference>
<keyword evidence="9" id="KW-1185">Reference proteome</keyword>
<keyword evidence="5 7" id="KW-1133">Transmembrane helix</keyword>
<keyword evidence="3" id="KW-1003">Cell membrane</keyword>
<proteinExistence type="inferred from homology"/>
<evidence type="ECO:0000256" key="6">
    <source>
        <dbReference type="ARBA" id="ARBA00023136"/>
    </source>
</evidence>
<evidence type="ECO:0000256" key="5">
    <source>
        <dbReference type="ARBA" id="ARBA00022989"/>
    </source>
</evidence>
<evidence type="ECO:0000313" key="8">
    <source>
        <dbReference type="EMBL" id="SDG89459.1"/>
    </source>
</evidence>